<dbReference type="PANTHER" id="PTHR47916:SF1">
    <property type="entry name" value="3-HYDROXY-5-PHOSPHONOOXYPENTANE-2,4-DIONE THIOLASE"/>
    <property type="match status" value="1"/>
</dbReference>
<name>A0A6V8NPF5_9ACTN</name>
<dbReference type="Gene3D" id="3.20.20.70">
    <property type="entry name" value="Aldolase class I"/>
    <property type="match status" value="1"/>
</dbReference>
<dbReference type="Pfam" id="PF01791">
    <property type="entry name" value="DeoC"/>
    <property type="match status" value="1"/>
</dbReference>
<dbReference type="InterPro" id="IPR050456">
    <property type="entry name" value="DeoC/FbaB_aldolase"/>
</dbReference>
<dbReference type="PIRSF" id="PIRSF038992">
    <property type="entry name" value="Aldolase_Ia"/>
    <property type="match status" value="1"/>
</dbReference>
<feature type="active site" description="Proton donor" evidence="1">
    <location>
        <position position="169"/>
    </location>
</feature>
<dbReference type="AlphaFoldDB" id="A0A6V8NPF5"/>
<dbReference type="InterPro" id="IPR041720">
    <property type="entry name" value="FbaB-like"/>
</dbReference>
<evidence type="ECO:0000313" key="3">
    <source>
        <dbReference type="Proteomes" id="UP000580051"/>
    </source>
</evidence>
<dbReference type="Proteomes" id="UP000580051">
    <property type="component" value="Unassembled WGS sequence"/>
</dbReference>
<dbReference type="EMBL" id="BLRV01000027">
    <property type="protein sequence ID" value="GFP21220.1"/>
    <property type="molecule type" value="Genomic_DNA"/>
</dbReference>
<dbReference type="SUPFAM" id="SSF51569">
    <property type="entry name" value="Aldolase"/>
    <property type="match status" value="1"/>
</dbReference>
<dbReference type="RefSeq" id="WP_176226353.1">
    <property type="nucleotide sequence ID" value="NZ_BLRV01000027.1"/>
</dbReference>
<feature type="active site" description="Schiff-base intermediate with dihydroxyacetone-P" evidence="1">
    <location>
        <position position="203"/>
    </location>
</feature>
<dbReference type="GO" id="GO:0004332">
    <property type="term" value="F:fructose-bisphosphate aldolase activity"/>
    <property type="evidence" value="ECO:0007669"/>
    <property type="project" value="InterPro"/>
</dbReference>
<proteinExistence type="predicted"/>
<reference evidence="2 3" key="1">
    <citation type="journal article" date="2020" name="Front. Microbiol.">
        <title>Single-cell genomics of novel Actinobacteria with the Wood-Ljungdahl pathway discovered in a serpentinizing system.</title>
        <authorList>
            <person name="Merino N."/>
            <person name="Kawai M."/>
            <person name="Boyd E.S."/>
            <person name="Colman D.R."/>
            <person name="McGlynn S.E."/>
            <person name="Nealson K.H."/>
            <person name="Kurokawa K."/>
            <person name="Hongoh Y."/>
        </authorList>
    </citation>
    <scope>NUCLEOTIDE SEQUENCE [LARGE SCALE GENOMIC DNA]</scope>
    <source>
        <strain evidence="2 3">S06</strain>
    </source>
</reference>
<dbReference type="SMART" id="SM01133">
    <property type="entry name" value="DeoC"/>
    <property type="match status" value="1"/>
</dbReference>
<comment type="caution">
    <text evidence="2">The sequence shown here is derived from an EMBL/GenBank/DDBJ whole genome shotgun (WGS) entry which is preliminary data.</text>
</comment>
<accession>A0A6V8NPF5</accession>
<dbReference type="InterPro" id="IPR013785">
    <property type="entry name" value="Aldolase_TIM"/>
</dbReference>
<gene>
    <name evidence="2" type="ORF">HKBW3S06_00446</name>
</gene>
<sequence>MSASKKRPTLDDLDLSLGKRTRLHRILYEYGNKNGTALLLPIDQGLEHGPVDFFANPASIDPDYQLRLAEEGGYSGIVFHIGLAQKYMKKYAGKVPLILKLNGKTAIPSDKYAFSPQTASVEDAVRLGADAVGYTLYVGSPAQGEDFIQFMQVREEAERYGMPVIVWSYPRGEAIEAKGGQNSLYAVDYAARVANELGADLVKLNMPEFDEKKMEQCPKPYNTLKLSPEEAVRKVVESAGKTMVLISGGSKISDEDLIEKARICMEAGVAGLIFGRNMWQRKHDDALQITARIKEMMMDYSA</sequence>
<evidence type="ECO:0000313" key="2">
    <source>
        <dbReference type="EMBL" id="GFP21220.1"/>
    </source>
</evidence>
<dbReference type="CDD" id="cd00958">
    <property type="entry name" value="DhnA"/>
    <property type="match status" value="1"/>
</dbReference>
<protein>
    <submittedName>
        <fullName evidence="2">Fructose-bisphosphate aldolase, class I</fullName>
    </submittedName>
</protein>
<evidence type="ECO:0000256" key="1">
    <source>
        <dbReference type="PIRSR" id="PIRSR038992-1"/>
    </source>
</evidence>
<dbReference type="PANTHER" id="PTHR47916">
    <property type="entry name" value="FRUCTOSE-BISPHOSPHATE ALDOLASE CLASS 1"/>
    <property type="match status" value="1"/>
</dbReference>
<organism evidence="2 3">
    <name type="scientific">Candidatus Hakubella thermalkaliphila</name>
    <dbReference type="NCBI Taxonomy" id="2754717"/>
    <lineage>
        <taxon>Bacteria</taxon>
        <taxon>Bacillati</taxon>
        <taxon>Actinomycetota</taxon>
        <taxon>Actinomycetota incertae sedis</taxon>
        <taxon>Candidatus Hakubellales</taxon>
        <taxon>Candidatus Hakubellaceae</taxon>
        <taxon>Candidatus Hakubella</taxon>
    </lineage>
</organism>
<dbReference type="InterPro" id="IPR002915">
    <property type="entry name" value="DeoC/FbaB/LacD_aldolase"/>
</dbReference>